<evidence type="ECO:0000313" key="3">
    <source>
        <dbReference type="Proteomes" id="UP000054359"/>
    </source>
</evidence>
<dbReference type="AlphaFoldDB" id="A0A087UJ35"/>
<protein>
    <submittedName>
        <fullName evidence="2">Uncharacterized protein</fullName>
    </submittedName>
</protein>
<accession>A0A087UJ35</accession>
<evidence type="ECO:0000313" key="2">
    <source>
        <dbReference type="EMBL" id="KFM77374.1"/>
    </source>
</evidence>
<proteinExistence type="predicted"/>
<feature type="compositionally biased region" description="Basic and acidic residues" evidence="1">
    <location>
        <begin position="59"/>
        <end position="72"/>
    </location>
</feature>
<feature type="compositionally biased region" description="Polar residues" evidence="1">
    <location>
        <begin position="277"/>
        <end position="290"/>
    </location>
</feature>
<feature type="non-terminal residue" evidence="2">
    <location>
        <position position="338"/>
    </location>
</feature>
<evidence type="ECO:0000256" key="1">
    <source>
        <dbReference type="SAM" id="MobiDB-lite"/>
    </source>
</evidence>
<reference evidence="2 3" key="1">
    <citation type="submission" date="2013-11" db="EMBL/GenBank/DDBJ databases">
        <title>Genome sequencing of Stegodyphus mimosarum.</title>
        <authorList>
            <person name="Bechsgaard J."/>
        </authorList>
    </citation>
    <scope>NUCLEOTIDE SEQUENCE [LARGE SCALE GENOMIC DNA]</scope>
</reference>
<feature type="compositionally biased region" description="Polar residues" evidence="1">
    <location>
        <begin position="104"/>
        <end position="115"/>
    </location>
</feature>
<feature type="compositionally biased region" description="Basic and acidic residues" evidence="1">
    <location>
        <begin position="137"/>
        <end position="153"/>
    </location>
</feature>
<organism evidence="2 3">
    <name type="scientific">Stegodyphus mimosarum</name>
    <name type="common">African social velvet spider</name>
    <dbReference type="NCBI Taxonomy" id="407821"/>
    <lineage>
        <taxon>Eukaryota</taxon>
        <taxon>Metazoa</taxon>
        <taxon>Ecdysozoa</taxon>
        <taxon>Arthropoda</taxon>
        <taxon>Chelicerata</taxon>
        <taxon>Arachnida</taxon>
        <taxon>Araneae</taxon>
        <taxon>Araneomorphae</taxon>
        <taxon>Entelegynae</taxon>
        <taxon>Eresoidea</taxon>
        <taxon>Eresidae</taxon>
        <taxon>Stegodyphus</taxon>
    </lineage>
</organism>
<feature type="compositionally biased region" description="Polar residues" evidence="1">
    <location>
        <begin position="305"/>
        <end position="324"/>
    </location>
</feature>
<name>A0A087UJ35_STEMI</name>
<feature type="region of interest" description="Disordered" evidence="1">
    <location>
        <begin position="1"/>
        <end position="89"/>
    </location>
</feature>
<keyword evidence="3" id="KW-1185">Reference proteome</keyword>
<sequence>MDDSRSPAHCSDNPDSLEANEEISSDSKDDLDASVSVEDISNQEKGLNEAPEVIGKNFEITDMKKEEKEPKIVKSNISSASSLPKPTLSVPVRDKVPILHPLIQHTNETNAQNKISCDKSPTRKAHGKSLVPLAKLHTSEDKKSPISPDTRSKDLVAEIDADSRMVNHCLQEAEMLEQQLSRKLQRQHQDGSSNISHYIQKSSSKTHLVSENIKSSKNTGSRLQKASSTSQIKNLVGSPRGRSPGRAVKSNASSPSVGQPPRILRCNDSAKERVPSRKSSQSPKGSTTPMPRSLRSMESIAKQLPISSPNVSKRVSPRSNRSKAITVNNVRTPIIGPK</sequence>
<feature type="compositionally biased region" description="Polar residues" evidence="1">
    <location>
        <begin position="75"/>
        <end position="84"/>
    </location>
</feature>
<feature type="region of interest" description="Disordered" evidence="1">
    <location>
        <begin position="181"/>
        <end position="324"/>
    </location>
</feature>
<feature type="compositionally biased region" description="Polar residues" evidence="1">
    <location>
        <begin position="190"/>
        <end position="233"/>
    </location>
</feature>
<gene>
    <name evidence="2" type="ORF">X975_02625</name>
</gene>
<dbReference type="EMBL" id="KK120026">
    <property type="protein sequence ID" value="KFM77374.1"/>
    <property type="molecule type" value="Genomic_DNA"/>
</dbReference>
<feature type="region of interest" description="Disordered" evidence="1">
    <location>
        <begin position="103"/>
        <end position="153"/>
    </location>
</feature>
<dbReference type="Proteomes" id="UP000054359">
    <property type="component" value="Unassembled WGS sequence"/>
</dbReference>
<dbReference type="OrthoDB" id="10515864at2759"/>